<keyword evidence="3" id="KW-1185">Reference proteome</keyword>
<sequence length="349" mass="40396">MDILRTVHHQQASAEVRYHCLYLYYYQGFTNRAKLALMFGKVGSTITHWIDQYEQGGGTDRAQKAKVYKRHGPERRQWLVELYQKRPVLFLKQAKELFASQFPGSSISTSTISFILKEAGLTWKVLERRAIQISEADIVRFTQELMDLPWILENLVFLDEVSFDNRDMLATRGYGKRGEKLIYRGEFTRKPRVSLLCFIGIGGLLDTYSTEGTFDRTKFTAYCRDFALSQNVRQYPGQHSVWILDGARIHCDKNIVYYLRSLGIYPIFLPAYCPFFNPIELMFGMVKGELRKEYKENDRRDMLAVVALVLLKFANRDFTKLFGKCGYGPRGFLPSVASGMDFAEMPGFE</sequence>
<evidence type="ECO:0000313" key="3">
    <source>
        <dbReference type="Proteomes" id="UP000320333"/>
    </source>
</evidence>
<dbReference type="InterPro" id="IPR036397">
    <property type="entry name" value="RNaseH_sf"/>
</dbReference>
<dbReference type="Gene3D" id="3.30.420.10">
    <property type="entry name" value="Ribonuclease H-like superfamily/Ribonuclease H"/>
    <property type="match status" value="1"/>
</dbReference>
<organism evidence="2 3">
    <name type="scientific">Chytriomyces confervae</name>
    <dbReference type="NCBI Taxonomy" id="246404"/>
    <lineage>
        <taxon>Eukaryota</taxon>
        <taxon>Fungi</taxon>
        <taxon>Fungi incertae sedis</taxon>
        <taxon>Chytridiomycota</taxon>
        <taxon>Chytridiomycota incertae sedis</taxon>
        <taxon>Chytridiomycetes</taxon>
        <taxon>Chytridiales</taxon>
        <taxon>Chytriomycetaceae</taxon>
        <taxon>Chytriomyces</taxon>
    </lineage>
</organism>
<comment type="caution">
    <text evidence="2">The sequence shown here is derived from an EMBL/GenBank/DDBJ whole genome shotgun (WGS) entry which is preliminary data.</text>
</comment>
<dbReference type="InterPro" id="IPR038717">
    <property type="entry name" value="Tc1-like_DDE_dom"/>
</dbReference>
<evidence type="ECO:0000313" key="2">
    <source>
        <dbReference type="EMBL" id="TPX51542.1"/>
    </source>
</evidence>
<reference evidence="2 3" key="1">
    <citation type="journal article" date="2019" name="Sci. Rep.">
        <title>Comparative genomics of chytrid fungi reveal insights into the obligate biotrophic and pathogenic lifestyle of Synchytrium endobioticum.</title>
        <authorList>
            <person name="van de Vossenberg B.T.L.H."/>
            <person name="Warris S."/>
            <person name="Nguyen H.D.T."/>
            <person name="van Gent-Pelzer M.P.E."/>
            <person name="Joly D.L."/>
            <person name="van de Geest H.C."/>
            <person name="Bonants P.J.M."/>
            <person name="Smith D.S."/>
            <person name="Levesque C.A."/>
            <person name="van der Lee T.A.J."/>
        </authorList>
    </citation>
    <scope>NUCLEOTIDE SEQUENCE [LARGE SCALE GENOMIC DNA]</scope>
    <source>
        <strain evidence="2 3">CBS 675.73</strain>
    </source>
</reference>
<dbReference type="GO" id="GO:0003676">
    <property type="term" value="F:nucleic acid binding"/>
    <property type="evidence" value="ECO:0007669"/>
    <property type="project" value="InterPro"/>
</dbReference>
<protein>
    <recommendedName>
        <fullName evidence="1">Tc1-like transposase DDE domain-containing protein</fullName>
    </recommendedName>
</protein>
<dbReference type="OrthoDB" id="79420at2759"/>
<dbReference type="Pfam" id="PF13358">
    <property type="entry name" value="DDE_3"/>
    <property type="match status" value="1"/>
</dbReference>
<dbReference type="PANTHER" id="PTHR46564">
    <property type="entry name" value="TRANSPOSASE"/>
    <property type="match status" value="1"/>
</dbReference>
<dbReference type="STRING" id="246404.A0A507DIP9"/>
<gene>
    <name evidence="2" type="ORF">CcCBS67573_g10019</name>
</gene>
<dbReference type="PANTHER" id="PTHR46564:SF1">
    <property type="entry name" value="TRANSPOSASE"/>
    <property type="match status" value="1"/>
</dbReference>
<dbReference type="AlphaFoldDB" id="A0A507DIP9"/>
<name>A0A507DIP9_9FUNG</name>
<accession>A0A507DIP9</accession>
<dbReference type="Proteomes" id="UP000320333">
    <property type="component" value="Unassembled WGS sequence"/>
</dbReference>
<dbReference type="NCBIfam" id="NF033545">
    <property type="entry name" value="transpos_IS630"/>
    <property type="match status" value="1"/>
</dbReference>
<dbReference type="InterPro" id="IPR047655">
    <property type="entry name" value="Transpos_IS630-like"/>
</dbReference>
<dbReference type="EMBL" id="QEAP01001119">
    <property type="protein sequence ID" value="TPX51542.1"/>
    <property type="molecule type" value="Genomic_DNA"/>
</dbReference>
<feature type="domain" description="Tc1-like transposase DDE" evidence="1">
    <location>
        <begin position="155"/>
        <end position="295"/>
    </location>
</feature>
<evidence type="ECO:0000259" key="1">
    <source>
        <dbReference type="Pfam" id="PF13358"/>
    </source>
</evidence>
<proteinExistence type="predicted"/>